<name>A0A410MAA4_9BACI</name>
<dbReference type="Proteomes" id="UP000287756">
    <property type="component" value="Chromosome"/>
</dbReference>
<evidence type="ECO:0000313" key="2">
    <source>
        <dbReference type="Proteomes" id="UP000287756"/>
    </source>
</evidence>
<dbReference type="KEGG" id="hli:HLI_04820"/>
<reference evidence="1 2" key="1">
    <citation type="submission" date="2018-01" db="EMBL/GenBank/DDBJ databases">
        <title>The whole genome sequencing and assembly of Halobacillus litoralis ERB031 strain.</title>
        <authorList>
            <person name="Lee S.-J."/>
            <person name="Park M.-K."/>
            <person name="Kim J.-Y."/>
            <person name="Lee Y.-J."/>
            <person name="Yi H."/>
            <person name="Bahn Y.-S."/>
            <person name="Kim J.F."/>
            <person name="Lee D.-W."/>
        </authorList>
    </citation>
    <scope>NUCLEOTIDE SEQUENCE [LARGE SCALE GENOMIC DNA]</scope>
    <source>
        <strain evidence="1 2">ERB 031</strain>
    </source>
</reference>
<evidence type="ECO:0000313" key="1">
    <source>
        <dbReference type="EMBL" id="QAS51596.1"/>
    </source>
</evidence>
<dbReference type="EMBL" id="CP026118">
    <property type="protein sequence ID" value="QAS51596.1"/>
    <property type="molecule type" value="Genomic_DNA"/>
</dbReference>
<sequence>MGYILPVNQFQYQDYQARTTQTERSPFALERVFKASLDSKMKHDQPREQHRLDYQQMSGLHTSSEFHASTQPVSPVKKVISETVYSEVTGKGRNFSETI</sequence>
<proteinExistence type="predicted"/>
<dbReference type="AlphaFoldDB" id="A0A410MAA4"/>
<gene>
    <name evidence="1" type="ORF">HLI_04820</name>
</gene>
<organism evidence="1 2">
    <name type="scientific">Halobacillus litoralis</name>
    <dbReference type="NCBI Taxonomy" id="45668"/>
    <lineage>
        <taxon>Bacteria</taxon>
        <taxon>Bacillati</taxon>
        <taxon>Bacillota</taxon>
        <taxon>Bacilli</taxon>
        <taxon>Bacillales</taxon>
        <taxon>Bacillaceae</taxon>
        <taxon>Halobacillus</taxon>
    </lineage>
</organism>
<accession>A0A410MAA4</accession>
<dbReference type="OrthoDB" id="2706316at2"/>
<dbReference type="RefSeq" id="WP_128523481.1">
    <property type="nucleotide sequence ID" value="NZ_CANLVY010000003.1"/>
</dbReference>
<protein>
    <submittedName>
        <fullName evidence="1">Uncharacterized protein</fullName>
    </submittedName>
</protein>